<reference evidence="7" key="1">
    <citation type="journal article" date="2009" name="Genome Res.">
        <title>Comparative genomic analyses of the human fungal pathogens Coccidioides and their relatives.</title>
        <authorList>
            <person name="Sharpton T.J."/>
            <person name="Stajich J.E."/>
            <person name="Rounsley S.D."/>
            <person name="Gardner M.J."/>
            <person name="Wortman J.R."/>
            <person name="Jordar V.S."/>
            <person name="Maiti R."/>
            <person name="Kodira C.D."/>
            <person name="Neafsey D.E."/>
            <person name="Zeng Q."/>
            <person name="Hung C.-Y."/>
            <person name="McMahan C."/>
            <person name="Muszewska A."/>
            <person name="Grynberg M."/>
            <person name="Mandel M.A."/>
            <person name="Kellner E.M."/>
            <person name="Barker B.M."/>
            <person name="Galgiani J.N."/>
            <person name="Orbach M.J."/>
            <person name="Kirkland T.N."/>
            <person name="Cole G.T."/>
            <person name="Henn M.R."/>
            <person name="Birren B.W."/>
            <person name="Taylor J.W."/>
        </authorList>
    </citation>
    <scope>NUCLEOTIDE SEQUENCE [LARGE SCALE GENOMIC DNA]</scope>
    <source>
        <strain evidence="7">RS</strain>
    </source>
</reference>
<evidence type="ECO:0000313" key="6">
    <source>
        <dbReference type="EMBL" id="EAS35058.1"/>
    </source>
</evidence>
<dbReference type="InParanoid" id="A0A0E1RZ99"/>
<reference evidence="7" key="2">
    <citation type="journal article" date="2010" name="Genome Res.">
        <title>Population genomic sequencing of Coccidioides fungi reveals recent hybridization and transposon control.</title>
        <authorList>
            <person name="Neafsey D.E."/>
            <person name="Barker B.M."/>
            <person name="Sharpton T.J."/>
            <person name="Stajich J.E."/>
            <person name="Park D.J."/>
            <person name="Whiston E."/>
            <person name="Hung C.-Y."/>
            <person name="McMahan C."/>
            <person name="White J."/>
            <person name="Sykes S."/>
            <person name="Heiman D."/>
            <person name="Young S."/>
            <person name="Zeng Q."/>
            <person name="Abouelleil A."/>
            <person name="Aftuck L."/>
            <person name="Bessette D."/>
            <person name="Brown A."/>
            <person name="FitzGerald M."/>
            <person name="Lui A."/>
            <person name="Macdonald J.P."/>
            <person name="Priest M."/>
            <person name="Orbach M.J."/>
            <person name="Galgiani J.N."/>
            <person name="Kirkland T.N."/>
            <person name="Cole G.T."/>
            <person name="Birren B.W."/>
            <person name="Henn M.R."/>
            <person name="Taylor J.W."/>
            <person name="Rounsley S.D."/>
        </authorList>
    </citation>
    <scope>GENOME REANNOTATION</scope>
    <source>
        <strain evidence="7">RS</strain>
    </source>
</reference>
<dbReference type="InterPro" id="IPR039131">
    <property type="entry name" value="NDUFAF1"/>
</dbReference>
<dbReference type="PANTHER" id="PTHR13194">
    <property type="entry name" value="COMPLEX I INTERMEDIATE-ASSOCIATED PROTEIN 30"/>
    <property type="match status" value="1"/>
</dbReference>
<dbReference type="STRING" id="246410.A0A0E1RZ99"/>
<feature type="domain" description="NADH:ubiquinone oxidoreductase intermediate-associated protein 30" evidence="5">
    <location>
        <begin position="211"/>
        <end position="263"/>
    </location>
</feature>
<dbReference type="Proteomes" id="UP000001261">
    <property type="component" value="Unassembled WGS sequence"/>
</dbReference>
<dbReference type="OMA" id="RIHKIWA"/>
<dbReference type="InterPro" id="IPR013857">
    <property type="entry name" value="NADH-UbQ_OxRdtase-assoc_prot30"/>
</dbReference>
<dbReference type="GO" id="GO:0051082">
    <property type="term" value="F:unfolded protein binding"/>
    <property type="evidence" value="ECO:0007669"/>
    <property type="project" value="TreeGrafter"/>
</dbReference>
<evidence type="ECO:0000256" key="1">
    <source>
        <dbReference type="ARBA" id="ARBA00004173"/>
    </source>
</evidence>
<dbReference type="GO" id="GO:0010257">
    <property type="term" value="P:NADH dehydrogenase complex assembly"/>
    <property type="evidence" value="ECO:0007669"/>
    <property type="project" value="TreeGrafter"/>
</dbReference>
<dbReference type="EMBL" id="GG704911">
    <property type="protein sequence ID" value="EAS35058.1"/>
    <property type="molecule type" value="Genomic_DNA"/>
</dbReference>
<comment type="similarity">
    <text evidence="2">Belongs to the CIA30 family.</text>
</comment>
<protein>
    <submittedName>
        <fullName evidence="6">Complex I intermediate associated protein</fullName>
    </submittedName>
</protein>
<dbReference type="GO" id="GO:0006120">
    <property type="term" value="P:mitochondrial electron transport, NADH to ubiquinone"/>
    <property type="evidence" value="ECO:0007669"/>
    <property type="project" value="TreeGrafter"/>
</dbReference>
<dbReference type="OrthoDB" id="42561at2759"/>
<dbReference type="KEGG" id="cim:CIMG_00412"/>
<keyword evidence="3" id="KW-0496">Mitochondrion</keyword>
<evidence type="ECO:0000313" key="7">
    <source>
        <dbReference type="Proteomes" id="UP000001261"/>
    </source>
</evidence>
<keyword evidence="4" id="KW-0143">Chaperone</keyword>
<dbReference type="AlphaFoldDB" id="A0A0E1RZ99"/>
<evidence type="ECO:0000259" key="5">
    <source>
        <dbReference type="Pfam" id="PF08547"/>
    </source>
</evidence>
<keyword evidence="7" id="KW-1185">Reference proteome</keyword>
<dbReference type="SUPFAM" id="SSF49785">
    <property type="entry name" value="Galactose-binding domain-like"/>
    <property type="match status" value="1"/>
</dbReference>
<name>A0A0E1RZ99_COCIM</name>
<dbReference type="GeneID" id="4566042"/>
<proteinExistence type="inferred from homology"/>
<comment type="subcellular location">
    <subcellularLocation>
        <location evidence="1">Mitochondrion</location>
    </subcellularLocation>
</comment>
<evidence type="ECO:0000256" key="2">
    <source>
        <dbReference type="ARBA" id="ARBA00007884"/>
    </source>
</evidence>
<dbReference type="VEuPathDB" id="FungiDB:CIMG_00412"/>
<dbReference type="GO" id="GO:0005739">
    <property type="term" value="C:mitochondrion"/>
    <property type="evidence" value="ECO:0007669"/>
    <property type="project" value="UniProtKB-SubCell"/>
</dbReference>
<organism evidence="6 7">
    <name type="scientific">Coccidioides immitis (strain RS)</name>
    <name type="common">Valley fever fungus</name>
    <dbReference type="NCBI Taxonomy" id="246410"/>
    <lineage>
        <taxon>Eukaryota</taxon>
        <taxon>Fungi</taxon>
        <taxon>Dikarya</taxon>
        <taxon>Ascomycota</taxon>
        <taxon>Pezizomycotina</taxon>
        <taxon>Eurotiomycetes</taxon>
        <taxon>Eurotiomycetidae</taxon>
        <taxon>Onygenales</taxon>
        <taxon>Onygenaceae</taxon>
        <taxon>Coccidioides</taxon>
    </lineage>
</organism>
<evidence type="ECO:0000256" key="3">
    <source>
        <dbReference type="ARBA" id="ARBA00023128"/>
    </source>
</evidence>
<gene>
    <name evidence="6" type="ORF">CIMG_00412</name>
</gene>
<sequence>MIPTAKCLARGPGFVKRTADELSRLSKLAWNMETLEVPTRPFYLLNFEHEDVVKGCKTIADRAVGGYSTASLDYVPADLSTNSPAHARFHGTISTKLPLNWRIQRTGYAAFRNQDRRWIFGGLYWDMDPYAFLALRVKSDGRRYTVNVQTDSIVETDIHQHRLWTHHHRIASQSRLSDGASEPLSDVPPALADFPSSDTISTYTTTPNPDSTGWETIFIKWNDFVRTNYGKVVEPQTGMVTQRVKSIGIGLTDRVEGPYDLRIHRMWATNGLSKEEMDEERRICGANALGASTTESRKEAPSLVDAEDKGLDRFRNLKGLQKKDGGE</sequence>
<dbReference type="InterPro" id="IPR008979">
    <property type="entry name" value="Galactose-bd-like_sf"/>
</dbReference>
<evidence type="ECO:0000256" key="4">
    <source>
        <dbReference type="ARBA" id="ARBA00023186"/>
    </source>
</evidence>
<dbReference type="PANTHER" id="PTHR13194:SF18">
    <property type="entry name" value="COMPLEX I INTERMEDIATE-ASSOCIATED PROTEIN 30, MITOCHONDRIAL"/>
    <property type="match status" value="1"/>
</dbReference>
<dbReference type="RefSeq" id="XP_001246641.1">
    <property type="nucleotide sequence ID" value="XM_001246640.2"/>
</dbReference>
<feature type="domain" description="NADH:ubiquinone oxidoreductase intermediate-associated protein 30" evidence="5">
    <location>
        <begin position="46"/>
        <end position="169"/>
    </location>
</feature>
<dbReference type="Pfam" id="PF08547">
    <property type="entry name" value="CIA30"/>
    <property type="match status" value="2"/>
</dbReference>
<accession>A0A0E1RZ99</accession>